<sequence>MNSIVFSSHFKASDGVRLFYRGWIPENPRALLILVHGAGEHSGRYANIGEACMEHQIALIAPDLRGFGQSEGARGHVNHFKDYIDDLKNLIELLHCQYQFIPLFLFGHSLGGLIVIRYGQIHSHKANGFVLSSPALGFRIRVPLLLEKLMELISRLSPNFSVQPSKWAGMLKKIRQLESYFPEPVLEMEDDPFYTFEYTPRWFTELLHNGIHALSDASRFSFPLLCFYDQEDPIVHPGSVQRFLDTVSVQDKKYILFAEGQHRPWNAPHCDQALNDVFTWLNTRL</sequence>
<accession>A0A1I0Z9Q1</accession>
<dbReference type="RefSeq" id="WP_090238808.1">
    <property type="nucleotide sequence ID" value="NZ_FOJW01000010.1"/>
</dbReference>
<dbReference type="OrthoDB" id="9806902at2"/>
<dbReference type="Pfam" id="PF12146">
    <property type="entry name" value="Hydrolase_4"/>
    <property type="match status" value="1"/>
</dbReference>
<dbReference type="InterPro" id="IPR022742">
    <property type="entry name" value="Hydrolase_4"/>
</dbReference>
<evidence type="ECO:0000313" key="3">
    <source>
        <dbReference type="Proteomes" id="UP000198642"/>
    </source>
</evidence>
<dbReference type="InterPro" id="IPR000073">
    <property type="entry name" value="AB_hydrolase_1"/>
</dbReference>
<evidence type="ECO:0000313" key="2">
    <source>
        <dbReference type="EMBL" id="SFB22132.1"/>
    </source>
</evidence>
<name>A0A1I0Z9Q1_9BACI</name>
<dbReference type="PANTHER" id="PTHR11614">
    <property type="entry name" value="PHOSPHOLIPASE-RELATED"/>
    <property type="match status" value="1"/>
</dbReference>
<keyword evidence="2" id="KW-0378">Hydrolase</keyword>
<dbReference type="PRINTS" id="PR00111">
    <property type="entry name" value="ABHYDROLASE"/>
</dbReference>
<proteinExistence type="predicted"/>
<dbReference type="EMBL" id="FOJW01000010">
    <property type="protein sequence ID" value="SFB22132.1"/>
    <property type="molecule type" value="Genomic_DNA"/>
</dbReference>
<dbReference type="GO" id="GO:0016787">
    <property type="term" value="F:hydrolase activity"/>
    <property type="evidence" value="ECO:0007669"/>
    <property type="project" value="UniProtKB-KW"/>
</dbReference>
<gene>
    <name evidence="2" type="ORF">SAMN04488072_11064</name>
</gene>
<evidence type="ECO:0000259" key="1">
    <source>
        <dbReference type="Pfam" id="PF12146"/>
    </source>
</evidence>
<protein>
    <submittedName>
        <fullName evidence="2">Lysophospholipase, alpha-beta hydrolase superfamily</fullName>
    </submittedName>
</protein>
<organism evidence="2 3">
    <name type="scientific">Lentibacillus halodurans</name>
    <dbReference type="NCBI Taxonomy" id="237679"/>
    <lineage>
        <taxon>Bacteria</taxon>
        <taxon>Bacillati</taxon>
        <taxon>Bacillota</taxon>
        <taxon>Bacilli</taxon>
        <taxon>Bacillales</taxon>
        <taxon>Bacillaceae</taxon>
        <taxon>Lentibacillus</taxon>
    </lineage>
</organism>
<feature type="domain" description="Serine aminopeptidase S33" evidence="1">
    <location>
        <begin position="27"/>
        <end position="266"/>
    </location>
</feature>
<keyword evidence="3" id="KW-1185">Reference proteome</keyword>
<dbReference type="SUPFAM" id="SSF53474">
    <property type="entry name" value="alpha/beta-Hydrolases"/>
    <property type="match status" value="1"/>
</dbReference>
<dbReference type="STRING" id="237679.SAMN04488072_11064"/>
<reference evidence="2 3" key="1">
    <citation type="submission" date="2016-10" db="EMBL/GenBank/DDBJ databases">
        <authorList>
            <person name="de Groot N.N."/>
        </authorList>
    </citation>
    <scope>NUCLEOTIDE SEQUENCE [LARGE SCALE GENOMIC DNA]</scope>
    <source>
        <strain evidence="2 3">CGMCC 1.3702</strain>
    </source>
</reference>
<dbReference type="AlphaFoldDB" id="A0A1I0Z9Q1"/>
<dbReference type="InterPro" id="IPR029058">
    <property type="entry name" value="AB_hydrolase_fold"/>
</dbReference>
<dbReference type="Proteomes" id="UP000198642">
    <property type="component" value="Unassembled WGS sequence"/>
</dbReference>
<dbReference type="InterPro" id="IPR051044">
    <property type="entry name" value="MAG_DAG_Lipase"/>
</dbReference>
<dbReference type="Gene3D" id="3.40.50.1820">
    <property type="entry name" value="alpha/beta hydrolase"/>
    <property type="match status" value="1"/>
</dbReference>